<name>A0ABQ5VBA4_9PROT</name>
<dbReference type="EMBL" id="BSNK01000002">
    <property type="protein sequence ID" value="GLQ24784.1"/>
    <property type="molecule type" value="Genomic_DNA"/>
</dbReference>
<dbReference type="PANTHER" id="PTHR31527:SF0">
    <property type="entry name" value="RE64534P"/>
    <property type="match status" value="1"/>
</dbReference>
<dbReference type="RefSeq" id="WP_284391611.1">
    <property type="nucleotide sequence ID" value="NZ_BSNK01000002.1"/>
</dbReference>
<evidence type="ECO:0000259" key="1">
    <source>
        <dbReference type="Pfam" id="PF09347"/>
    </source>
</evidence>
<gene>
    <name evidence="2" type="ORF">GCM10007853_26580</name>
</gene>
<dbReference type="Pfam" id="PF09347">
    <property type="entry name" value="DUF1989"/>
    <property type="match status" value="1"/>
</dbReference>
<evidence type="ECO:0000313" key="3">
    <source>
        <dbReference type="Proteomes" id="UP001161391"/>
    </source>
</evidence>
<reference evidence="2" key="2">
    <citation type="submission" date="2023-01" db="EMBL/GenBank/DDBJ databases">
        <title>Draft genome sequence of Algimonas ampicilliniresistens strain NBRC 108219.</title>
        <authorList>
            <person name="Sun Q."/>
            <person name="Mori K."/>
        </authorList>
    </citation>
    <scope>NUCLEOTIDE SEQUENCE</scope>
    <source>
        <strain evidence="2">NBRC 108219</strain>
    </source>
</reference>
<sequence length="200" mass="22306">MTKTTLIEGRIQPRSGVHLSLAKGDILTVIDPEGEQVSDLIAYNADDLSEYISSGRSIDYASRMFLTVRDVVYSNRSNPMLTIIHDEVGRHDFTLTPCSAEMFRKLYSEDEPHRGCEGNLTAAVAPLGLSRDDVPVAFNIFMYVHVDSETGKIEVRPPLSKPGDCIRFRAEMDLEIALTACSAGQSNNFRYKPIDYVVTR</sequence>
<reference evidence="2" key="1">
    <citation type="journal article" date="2014" name="Int. J. Syst. Evol. Microbiol.">
        <title>Complete genome of a new Firmicutes species belonging to the dominant human colonic microbiota ('Ruminococcus bicirculans') reveals two chromosomes and a selective capacity to utilize plant glucans.</title>
        <authorList>
            <consortium name="NISC Comparative Sequencing Program"/>
            <person name="Wegmann U."/>
            <person name="Louis P."/>
            <person name="Goesmann A."/>
            <person name="Henrissat B."/>
            <person name="Duncan S.H."/>
            <person name="Flint H.J."/>
        </authorList>
    </citation>
    <scope>NUCLEOTIDE SEQUENCE</scope>
    <source>
        <strain evidence="2">NBRC 108219</strain>
    </source>
</reference>
<feature type="domain" description="DUF1989" evidence="1">
    <location>
        <begin position="10"/>
        <end position="174"/>
    </location>
</feature>
<proteinExistence type="predicted"/>
<evidence type="ECO:0000313" key="2">
    <source>
        <dbReference type="EMBL" id="GLQ24784.1"/>
    </source>
</evidence>
<comment type="caution">
    <text evidence="2">The sequence shown here is derived from an EMBL/GenBank/DDBJ whole genome shotgun (WGS) entry which is preliminary data.</text>
</comment>
<dbReference type="PANTHER" id="PTHR31527">
    <property type="entry name" value="RE64534P"/>
    <property type="match status" value="1"/>
</dbReference>
<protein>
    <recommendedName>
        <fullName evidence="1">DUF1989 domain-containing protein</fullName>
    </recommendedName>
</protein>
<dbReference type="InterPro" id="IPR018959">
    <property type="entry name" value="DUF1989"/>
</dbReference>
<organism evidence="2 3">
    <name type="scientific">Algimonas ampicilliniresistens</name>
    <dbReference type="NCBI Taxonomy" id="1298735"/>
    <lineage>
        <taxon>Bacteria</taxon>
        <taxon>Pseudomonadati</taxon>
        <taxon>Pseudomonadota</taxon>
        <taxon>Alphaproteobacteria</taxon>
        <taxon>Maricaulales</taxon>
        <taxon>Robiginitomaculaceae</taxon>
        <taxon>Algimonas</taxon>
    </lineage>
</organism>
<accession>A0ABQ5VBA4</accession>
<dbReference type="Proteomes" id="UP001161391">
    <property type="component" value="Unassembled WGS sequence"/>
</dbReference>
<keyword evidence="3" id="KW-1185">Reference proteome</keyword>